<comment type="caution">
    <text evidence="7">The sequence shown here is derived from an EMBL/GenBank/DDBJ whole genome shotgun (WGS) entry which is preliminary data.</text>
</comment>
<dbReference type="CDD" id="cd09898">
    <property type="entry name" value="H3TH_53EXO"/>
    <property type="match status" value="1"/>
</dbReference>
<dbReference type="PANTHER" id="PTHR42646">
    <property type="entry name" value="FLAP ENDONUCLEASE XNI"/>
    <property type="match status" value="1"/>
</dbReference>
<gene>
    <name evidence="7" type="ORF">DWY69_04700</name>
</gene>
<dbReference type="SMART" id="SM00475">
    <property type="entry name" value="53EXOc"/>
    <property type="match status" value="1"/>
</dbReference>
<evidence type="ECO:0000313" key="7">
    <source>
        <dbReference type="EMBL" id="RGE73483.1"/>
    </source>
</evidence>
<dbReference type="SUPFAM" id="SSF88723">
    <property type="entry name" value="PIN domain-like"/>
    <property type="match status" value="1"/>
</dbReference>
<proteinExistence type="predicted"/>
<dbReference type="OrthoDB" id="9806424at2"/>
<keyword evidence="7" id="KW-0255">Endonuclease</keyword>
<dbReference type="PANTHER" id="PTHR42646:SF2">
    <property type="entry name" value="5'-3' EXONUCLEASE FAMILY PROTEIN"/>
    <property type="match status" value="1"/>
</dbReference>
<dbReference type="CDD" id="cd09859">
    <property type="entry name" value="PIN_53EXO"/>
    <property type="match status" value="1"/>
</dbReference>
<evidence type="ECO:0000256" key="4">
    <source>
        <dbReference type="ARBA" id="ARBA00049957"/>
    </source>
</evidence>
<dbReference type="InterPro" id="IPR020045">
    <property type="entry name" value="DNA_polI_H3TH"/>
</dbReference>
<dbReference type="GO" id="GO:0033567">
    <property type="term" value="P:DNA replication, Okazaki fragment processing"/>
    <property type="evidence" value="ECO:0007669"/>
    <property type="project" value="InterPro"/>
</dbReference>
<dbReference type="Gene3D" id="1.10.150.20">
    <property type="entry name" value="5' to 3' exonuclease, C-terminal subdomain"/>
    <property type="match status" value="1"/>
</dbReference>
<evidence type="ECO:0000256" key="2">
    <source>
        <dbReference type="ARBA" id="ARBA00022801"/>
    </source>
</evidence>
<keyword evidence="2" id="KW-0378">Hydrolase</keyword>
<organism evidence="7 8">
    <name type="scientific">Eisenbergiella massiliensis</name>
    <dbReference type="NCBI Taxonomy" id="1720294"/>
    <lineage>
        <taxon>Bacteria</taxon>
        <taxon>Bacillati</taxon>
        <taxon>Bacillota</taxon>
        <taxon>Clostridia</taxon>
        <taxon>Lachnospirales</taxon>
        <taxon>Lachnospiraceae</taxon>
        <taxon>Eisenbergiella</taxon>
    </lineage>
</organism>
<dbReference type="InterPro" id="IPR020046">
    <property type="entry name" value="5-3_exonucl_a-hlix_arch_N"/>
</dbReference>
<dbReference type="GO" id="GO:0008409">
    <property type="term" value="F:5'-3' exonuclease activity"/>
    <property type="evidence" value="ECO:0007669"/>
    <property type="project" value="InterPro"/>
</dbReference>
<dbReference type="InterPro" id="IPR036279">
    <property type="entry name" value="5-3_exonuclease_C_sf"/>
</dbReference>
<dbReference type="InterPro" id="IPR038969">
    <property type="entry name" value="FEN"/>
</dbReference>
<accession>A0A3E3J2G7</accession>
<protein>
    <recommendedName>
        <fullName evidence="5">5'-3' exonuclease</fullName>
    </recommendedName>
</protein>
<dbReference type="InterPro" id="IPR008918">
    <property type="entry name" value="HhH2"/>
</dbReference>
<dbReference type="EMBL" id="QVLU01000003">
    <property type="protein sequence ID" value="RGE73483.1"/>
    <property type="molecule type" value="Genomic_DNA"/>
</dbReference>
<dbReference type="GO" id="GO:0003677">
    <property type="term" value="F:DNA binding"/>
    <property type="evidence" value="ECO:0007669"/>
    <property type="project" value="UniProtKB-KW"/>
</dbReference>
<sequence length="280" mass="31073">MDKLLIIDGSNLLFQMFFGMPSRIINGKGKAIQGTLGFVGATIKIIRMTCPTHVVILFDGEHPNVRTILLPGYKANRPDYSQVDEADNPYSQLADVYAALSFMNIKYTEVQELETDDIIAGYAYAYGEQMSVVIASFDSDFFQLINENIKVLRYRGKNTVVCDPDYIKEKLGIAPSLYADFKSLTGDSSDNIKGADKIGPKTAARLLHEFGDLESILENSDSIERPSIKESIVKNAERLRTNYKLIKLGGKAVIPFSISELEYNYSGITTNEVLNGIGLK</sequence>
<dbReference type="InterPro" id="IPR002421">
    <property type="entry name" value="5-3_exonuclease"/>
</dbReference>
<name>A0A3E3J2G7_9FIRM</name>
<dbReference type="Pfam" id="PF02739">
    <property type="entry name" value="5_3_exonuc_N"/>
    <property type="match status" value="1"/>
</dbReference>
<evidence type="ECO:0000256" key="3">
    <source>
        <dbReference type="ARBA" id="ARBA00023125"/>
    </source>
</evidence>
<evidence type="ECO:0000256" key="5">
    <source>
        <dbReference type="ARBA" id="ARBA00050026"/>
    </source>
</evidence>
<dbReference type="Proteomes" id="UP000261166">
    <property type="component" value="Unassembled WGS sequence"/>
</dbReference>
<dbReference type="Pfam" id="PF01367">
    <property type="entry name" value="5_3_exonuc"/>
    <property type="match status" value="1"/>
</dbReference>
<dbReference type="AlphaFoldDB" id="A0A3E3J2G7"/>
<comment type="function">
    <text evidence="4">5'-3' exonuclease acting preferentially on double-stranded DNA.</text>
</comment>
<evidence type="ECO:0000259" key="6">
    <source>
        <dbReference type="SMART" id="SM00475"/>
    </source>
</evidence>
<dbReference type="FunFam" id="1.10.150.20:FF:000003">
    <property type="entry name" value="DNA polymerase I"/>
    <property type="match status" value="1"/>
</dbReference>
<dbReference type="InterPro" id="IPR029060">
    <property type="entry name" value="PIN-like_dom_sf"/>
</dbReference>
<reference evidence="7 8" key="1">
    <citation type="submission" date="2018-08" db="EMBL/GenBank/DDBJ databases">
        <title>A genome reference for cultivated species of the human gut microbiota.</title>
        <authorList>
            <person name="Zou Y."/>
            <person name="Xue W."/>
            <person name="Luo G."/>
        </authorList>
    </citation>
    <scope>NUCLEOTIDE SEQUENCE [LARGE SCALE GENOMIC DNA]</scope>
    <source>
        <strain evidence="7 8">AF26-4BH</strain>
    </source>
</reference>
<evidence type="ECO:0000313" key="8">
    <source>
        <dbReference type="Proteomes" id="UP000261166"/>
    </source>
</evidence>
<keyword evidence="1" id="KW-0540">Nuclease</keyword>
<dbReference type="RefSeq" id="WP_021639425.1">
    <property type="nucleotide sequence ID" value="NZ_JBKVAZ010000004.1"/>
</dbReference>
<keyword evidence="3" id="KW-0238">DNA-binding</keyword>
<dbReference type="GO" id="GO:0017108">
    <property type="term" value="F:5'-flap endonuclease activity"/>
    <property type="evidence" value="ECO:0007669"/>
    <property type="project" value="InterPro"/>
</dbReference>
<dbReference type="SMART" id="SM00279">
    <property type="entry name" value="HhH2"/>
    <property type="match status" value="1"/>
</dbReference>
<evidence type="ECO:0000256" key="1">
    <source>
        <dbReference type="ARBA" id="ARBA00022722"/>
    </source>
</evidence>
<feature type="domain" description="5'-3' exonuclease" evidence="6">
    <location>
        <begin position="2"/>
        <end position="264"/>
    </location>
</feature>
<dbReference type="SUPFAM" id="SSF47807">
    <property type="entry name" value="5' to 3' exonuclease, C-terminal subdomain"/>
    <property type="match status" value="1"/>
</dbReference>
<dbReference type="Gene3D" id="3.40.50.1010">
    <property type="entry name" value="5'-nuclease"/>
    <property type="match status" value="1"/>
</dbReference>